<proteinExistence type="predicted"/>
<dbReference type="PANTHER" id="PTHR31900:SF30">
    <property type="entry name" value="SUPERFAMILY PROTEIN, PUTATIVE-RELATED"/>
    <property type="match status" value="1"/>
</dbReference>
<dbReference type="Gene3D" id="3.80.10.10">
    <property type="entry name" value="Ribonuclease Inhibitor"/>
    <property type="match status" value="1"/>
</dbReference>
<comment type="caution">
    <text evidence="2">The sequence shown here is derived from an EMBL/GenBank/DDBJ whole genome shotgun (WGS) entry which is preliminary data.</text>
</comment>
<keyword evidence="3" id="KW-1185">Reference proteome</keyword>
<gene>
    <name evidence="2" type="ORF">TIFTF001_041445</name>
</gene>
<evidence type="ECO:0000313" key="2">
    <source>
        <dbReference type="EMBL" id="GMN30353.1"/>
    </source>
</evidence>
<dbReference type="InterPro" id="IPR001810">
    <property type="entry name" value="F-box_dom"/>
</dbReference>
<evidence type="ECO:0000259" key="1">
    <source>
        <dbReference type="PROSITE" id="PS50181"/>
    </source>
</evidence>
<dbReference type="Pfam" id="PF00646">
    <property type="entry name" value="F-box"/>
    <property type="match status" value="1"/>
</dbReference>
<dbReference type="PROSITE" id="PS50181">
    <property type="entry name" value="FBOX"/>
    <property type="match status" value="1"/>
</dbReference>
<protein>
    <recommendedName>
        <fullName evidence="1">F-box domain-containing protein</fullName>
    </recommendedName>
</protein>
<reference evidence="2" key="1">
    <citation type="submission" date="2023-07" db="EMBL/GenBank/DDBJ databases">
        <title>draft genome sequence of fig (Ficus carica).</title>
        <authorList>
            <person name="Takahashi T."/>
            <person name="Nishimura K."/>
        </authorList>
    </citation>
    <scope>NUCLEOTIDE SEQUENCE</scope>
</reference>
<dbReference type="Proteomes" id="UP001187192">
    <property type="component" value="Unassembled WGS sequence"/>
</dbReference>
<dbReference type="InterPro" id="IPR050232">
    <property type="entry name" value="FBL13/AtMIF1-like"/>
</dbReference>
<dbReference type="Gene3D" id="1.20.1280.50">
    <property type="match status" value="1"/>
</dbReference>
<dbReference type="Pfam" id="PF24758">
    <property type="entry name" value="LRR_At5g56370"/>
    <property type="match status" value="1"/>
</dbReference>
<evidence type="ECO:0000313" key="3">
    <source>
        <dbReference type="Proteomes" id="UP001187192"/>
    </source>
</evidence>
<dbReference type="PANTHER" id="PTHR31900">
    <property type="entry name" value="F-BOX/RNI SUPERFAMILY PROTEIN-RELATED"/>
    <property type="match status" value="1"/>
</dbReference>
<dbReference type="InterPro" id="IPR032675">
    <property type="entry name" value="LRR_dom_sf"/>
</dbReference>
<sequence>MSCRNMETRSKSRRAGIDRFSSLPDIVAHKVVSFLEMEDISRLSVVSKRCRQLCISAPSLSFDVIPYRTDARKRAQLMNYLERLLILRKGMDTQDCHIRWCLESSFNFAEEEYRVLSWLHNALVCDFRRLDLDVNLKSGSDFVLPFSLFCSKSLESLTMTFTNRTGILKIPSSIGGTSGFSSLKCLKMTSVRINNSIGELVSSYCKSLEQLFLHDIRGIESITINSSSLKVLIVQFTYDLVHLHVSAKELAHLGLYWSFNSPNICELDLSALKLENLAYVVKHSTEPKPSFDKYLVHLLRDVAANIKGLILTDYSMLELFKLGCLPILLPNLELFYTFIVHARNDLVPTVASFLKGTPKLHGLYVGKCRKNPMGSGMKMRSVGRRESQGVSFLQNLKLVNIELITSQGWNELKLIKYFLKTAEDLERMTVLYSTPSLSKVVRKTVQHEKASSNAIVEFRRL</sequence>
<feature type="domain" description="F-box" evidence="1">
    <location>
        <begin position="17"/>
        <end position="65"/>
    </location>
</feature>
<dbReference type="EMBL" id="BTGU01001853">
    <property type="protein sequence ID" value="GMN30353.1"/>
    <property type="molecule type" value="Genomic_DNA"/>
</dbReference>
<accession>A0AA88CQ51</accession>
<organism evidence="2 3">
    <name type="scientific">Ficus carica</name>
    <name type="common">Common fig</name>
    <dbReference type="NCBI Taxonomy" id="3494"/>
    <lineage>
        <taxon>Eukaryota</taxon>
        <taxon>Viridiplantae</taxon>
        <taxon>Streptophyta</taxon>
        <taxon>Embryophyta</taxon>
        <taxon>Tracheophyta</taxon>
        <taxon>Spermatophyta</taxon>
        <taxon>Magnoliopsida</taxon>
        <taxon>eudicotyledons</taxon>
        <taxon>Gunneridae</taxon>
        <taxon>Pentapetalae</taxon>
        <taxon>rosids</taxon>
        <taxon>fabids</taxon>
        <taxon>Rosales</taxon>
        <taxon>Moraceae</taxon>
        <taxon>Ficeae</taxon>
        <taxon>Ficus</taxon>
    </lineage>
</organism>
<dbReference type="SUPFAM" id="SSF52047">
    <property type="entry name" value="RNI-like"/>
    <property type="match status" value="1"/>
</dbReference>
<name>A0AA88CQ51_FICCA</name>
<dbReference type="SUPFAM" id="SSF81383">
    <property type="entry name" value="F-box domain"/>
    <property type="match status" value="1"/>
</dbReference>
<dbReference type="InterPro" id="IPR055411">
    <property type="entry name" value="LRR_FXL15/At3g58940/PEG3-like"/>
</dbReference>
<dbReference type="AlphaFoldDB" id="A0AA88CQ51"/>
<dbReference type="InterPro" id="IPR036047">
    <property type="entry name" value="F-box-like_dom_sf"/>
</dbReference>